<evidence type="ECO:0000256" key="4">
    <source>
        <dbReference type="PROSITE-ProRule" id="PRU00134"/>
    </source>
</evidence>
<dbReference type="AlphaFoldDB" id="A0A0C9Z8E7"/>
<dbReference type="SUPFAM" id="SSF144232">
    <property type="entry name" value="HIT/MYND zinc finger-like"/>
    <property type="match status" value="1"/>
</dbReference>
<dbReference type="STRING" id="930992.A0A0C9Z8E7"/>
<dbReference type="Gene3D" id="6.10.140.2220">
    <property type="match status" value="1"/>
</dbReference>
<dbReference type="PROSITE" id="PS50865">
    <property type="entry name" value="ZF_MYND_2"/>
    <property type="match status" value="1"/>
</dbReference>
<evidence type="ECO:0000313" key="7">
    <source>
        <dbReference type="Proteomes" id="UP000054485"/>
    </source>
</evidence>
<evidence type="ECO:0000259" key="5">
    <source>
        <dbReference type="PROSITE" id="PS50865"/>
    </source>
</evidence>
<gene>
    <name evidence="6" type="ORF">CY34DRAFT_789279</name>
</gene>
<evidence type="ECO:0000256" key="3">
    <source>
        <dbReference type="ARBA" id="ARBA00022833"/>
    </source>
</evidence>
<proteinExistence type="predicted"/>
<protein>
    <recommendedName>
        <fullName evidence="5">MYND-type domain-containing protein</fullName>
    </recommendedName>
</protein>
<dbReference type="InParanoid" id="A0A0C9Z8E7"/>
<organism evidence="6 7">
    <name type="scientific">Suillus luteus UH-Slu-Lm8-n1</name>
    <dbReference type="NCBI Taxonomy" id="930992"/>
    <lineage>
        <taxon>Eukaryota</taxon>
        <taxon>Fungi</taxon>
        <taxon>Dikarya</taxon>
        <taxon>Basidiomycota</taxon>
        <taxon>Agaricomycotina</taxon>
        <taxon>Agaricomycetes</taxon>
        <taxon>Agaricomycetidae</taxon>
        <taxon>Boletales</taxon>
        <taxon>Suillineae</taxon>
        <taxon>Suillaceae</taxon>
        <taxon>Suillus</taxon>
    </lineage>
</organism>
<keyword evidence="7" id="KW-1185">Reference proteome</keyword>
<evidence type="ECO:0000313" key="6">
    <source>
        <dbReference type="EMBL" id="KIK33790.1"/>
    </source>
</evidence>
<keyword evidence="3" id="KW-0862">Zinc</keyword>
<keyword evidence="1" id="KW-0479">Metal-binding</keyword>
<reference evidence="7" key="2">
    <citation type="submission" date="2015-01" db="EMBL/GenBank/DDBJ databases">
        <title>Evolutionary Origins and Diversification of the Mycorrhizal Mutualists.</title>
        <authorList>
            <consortium name="DOE Joint Genome Institute"/>
            <consortium name="Mycorrhizal Genomics Consortium"/>
            <person name="Kohler A."/>
            <person name="Kuo A."/>
            <person name="Nagy L.G."/>
            <person name="Floudas D."/>
            <person name="Copeland A."/>
            <person name="Barry K.W."/>
            <person name="Cichocki N."/>
            <person name="Veneault-Fourrey C."/>
            <person name="LaButti K."/>
            <person name="Lindquist E.A."/>
            <person name="Lipzen A."/>
            <person name="Lundell T."/>
            <person name="Morin E."/>
            <person name="Murat C."/>
            <person name="Riley R."/>
            <person name="Ohm R."/>
            <person name="Sun H."/>
            <person name="Tunlid A."/>
            <person name="Henrissat B."/>
            <person name="Grigoriev I.V."/>
            <person name="Hibbett D.S."/>
            <person name="Martin F."/>
        </authorList>
    </citation>
    <scope>NUCLEOTIDE SEQUENCE [LARGE SCALE GENOMIC DNA]</scope>
    <source>
        <strain evidence="7">UH-Slu-Lm8-n1</strain>
    </source>
</reference>
<dbReference type="HOGENOM" id="CLU_2122713_0_0_1"/>
<accession>A0A0C9Z8E7</accession>
<evidence type="ECO:0000256" key="2">
    <source>
        <dbReference type="ARBA" id="ARBA00022771"/>
    </source>
</evidence>
<feature type="domain" description="MYND-type" evidence="5">
    <location>
        <begin position="11"/>
        <end position="47"/>
    </location>
</feature>
<evidence type="ECO:0000256" key="1">
    <source>
        <dbReference type="ARBA" id="ARBA00022723"/>
    </source>
</evidence>
<dbReference type="EMBL" id="KN835869">
    <property type="protein sequence ID" value="KIK33790.1"/>
    <property type="molecule type" value="Genomic_DNA"/>
</dbReference>
<dbReference type="Proteomes" id="UP000054485">
    <property type="component" value="Unassembled WGS sequence"/>
</dbReference>
<keyword evidence="2 4" id="KW-0863">Zinc-finger</keyword>
<name>A0A0C9Z8E7_9AGAM</name>
<reference evidence="6 7" key="1">
    <citation type="submission" date="2014-04" db="EMBL/GenBank/DDBJ databases">
        <authorList>
            <consortium name="DOE Joint Genome Institute"/>
            <person name="Kuo A."/>
            <person name="Ruytinx J."/>
            <person name="Rineau F."/>
            <person name="Colpaert J."/>
            <person name="Kohler A."/>
            <person name="Nagy L.G."/>
            <person name="Floudas D."/>
            <person name="Copeland A."/>
            <person name="Barry K.W."/>
            <person name="Cichocki N."/>
            <person name="Veneault-Fourrey C."/>
            <person name="LaButti K."/>
            <person name="Lindquist E.A."/>
            <person name="Lipzen A."/>
            <person name="Lundell T."/>
            <person name="Morin E."/>
            <person name="Murat C."/>
            <person name="Sun H."/>
            <person name="Tunlid A."/>
            <person name="Henrissat B."/>
            <person name="Grigoriev I.V."/>
            <person name="Hibbett D.S."/>
            <person name="Martin F."/>
            <person name="Nordberg H.P."/>
            <person name="Cantor M.N."/>
            <person name="Hua S.X."/>
        </authorList>
    </citation>
    <scope>NUCLEOTIDE SEQUENCE [LARGE SCALE GENOMIC DNA]</scope>
    <source>
        <strain evidence="6 7">UH-Slu-Lm8-n1</strain>
    </source>
</reference>
<dbReference type="OrthoDB" id="437457at2759"/>
<sequence>MNPVPLISHPCTVCCRPTSMWCSCCQSAWYCTPEHLQSDWPCHRKECVPATHAQNYNIIATPLPAEQQVIMVSAILFSPEEERPRIITVKSRPSQVPSQGMCPQPLITGHFPDG</sequence>
<dbReference type="GO" id="GO:0008270">
    <property type="term" value="F:zinc ion binding"/>
    <property type="evidence" value="ECO:0007669"/>
    <property type="project" value="UniProtKB-KW"/>
</dbReference>
<dbReference type="InterPro" id="IPR002893">
    <property type="entry name" value="Znf_MYND"/>
</dbReference>